<keyword evidence="3" id="KW-0201">Cytochrome c-type biogenesis</keyword>
<evidence type="ECO:0000313" key="8">
    <source>
        <dbReference type="EMBL" id="SCX91915.1"/>
    </source>
</evidence>
<dbReference type="AlphaFoldDB" id="A0A1G5BNY8"/>
<evidence type="ECO:0000256" key="3">
    <source>
        <dbReference type="ARBA" id="ARBA00022748"/>
    </source>
</evidence>
<proteinExistence type="predicted"/>
<keyword evidence="9" id="KW-1185">Reference proteome</keyword>
<evidence type="ECO:0000256" key="5">
    <source>
        <dbReference type="ARBA" id="ARBA00023136"/>
    </source>
</evidence>
<dbReference type="PANTHER" id="PTHR31566:SF0">
    <property type="entry name" value="CYTOCHROME C BIOGENESIS PROTEIN CCS1, CHLOROPLASTIC"/>
    <property type="match status" value="1"/>
</dbReference>
<dbReference type="EMBL" id="FMUX01000002">
    <property type="protein sequence ID" value="SCX91915.1"/>
    <property type="molecule type" value="Genomic_DNA"/>
</dbReference>
<dbReference type="InterPro" id="IPR023494">
    <property type="entry name" value="Cyt_c_bgen_Ccs1/CcsB/ResB"/>
</dbReference>
<evidence type="ECO:0000256" key="4">
    <source>
        <dbReference type="ARBA" id="ARBA00022989"/>
    </source>
</evidence>
<dbReference type="Pfam" id="PF05140">
    <property type="entry name" value="ResB"/>
    <property type="match status" value="2"/>
</dbReference>
<keyword evidence="4 6" id="KW-1133">Transmembrane helix</keyword>
<dbReference type="GO" id="GO:0016020">
    <property type="term" value="C:membrane"/>
    <property type="evidence" value="ECO:0007669"/>
    <property type="project" value="UniProtKB-SubCell"/>
</dbReference>
<feature type="domain" description="ResB-like" evidence="7">
    <location>
        <begin position="21"/>
        <end position="312"/>
    </location>
</feature>
<dbReference type="GO" id="GO:0017004">
    <property type="term" value="P:cytochrome complex assembly"/>
    <property type="evidence" value="ECO:0007669"/>
    <property type="project" value="UniProtKB-KW"/>
</dbReference>
<feature type="transmembrane region" description="Helical" evidence="6">
    <location>
        <begin position="167"/>
        <end position="191"/>
    </location>
</feature>
<evidence type="ECO:0000313" key="9">
    <source>
        <dbReference type="Proteomes" id="UP000198870"/>
    </source>
</evidence>
<comment type="subcellular location">
    <subcellularLocation>
        <location evidence="1">Membrane</location>
        <topology evidence="1">Multi-pass membrane protein</topology>
    </subcellularLocation>
</comment>
<dbReference type="InterPro" id="IPR007816">
    <property type="entry name" value="ResB-like_domain"/>
</dbReference>
<dbReference type="RefSeq" id="WP_175469477.1">
    <property type="nucleotide sequence ID" value="NZ_FMUX01000002.1"/>
</dbReference>
<protein>
    <submittedName>
        <fullName evidence="8">Cytochrome c biogenesis protein</fullName>
    </submittedName>
</protein>
<feature type="transmembrane region" description="Helical" evidence="6">
    <location>
        <begin position="74"/>
        <end position="92"/>
    </location>
</feature>
<evidence type="ECO:0000259" key="7">
    <source>
        <dbReference type="Pfam" id="PF05140"/>
    </source>
</evidence>
<accession>A0A1G5BNY8</accession>
<evidence type="ECO:0000256" key="6">
    <source>
        <dbReference type="SAM" id="Phobius"/>
    </source>
</evidence>
<feature type="transmembrane region" description="Helical" evidence="6">
    <location>
        <begin position="390"/>
        <end position="409"/>
    </location>
</feature>
<evidence type="ECO:0000256" key="1">
    <source>
        <dbReference type="ARBA" id="ARBA00004141"/>
    </source>
</evidence>
<feature type="domain" description="ResB-like" evidence="7">
    <location>
        <begin position="353"/>
        <end position="441"/>
    </location>
</feature>
<evidence type="ECO:0000256" key="2">
    <source>
        <dbReference type="ARBA" id="ARBA00022692"/>
    </source>
</evidence>
<feature type="transmembrane region" description="Helical" evidence="6">
    <location>
        <begin position="21"/>
        <end position="41"/>
    </location>
</feature>
<dbReference type="Proteomes" id="UP000198870">
    <property type="component" value="Unassembled WGS sequence"/>
</dbReference>
<name>A0A1G5BNY8_9BACT</name>
<dbReference type="PANTHER" id="PTHR31566">
    <property type="entry name" value="CYTOCHROME C BIOGENESIS PROTEIN CCS1, CHLOROPLASTIC"/>
    <property type="match status" value="1"/>
</dbReference>
<sequence length="464" mass="51248">MNTKQVEKGLVDTLWGVFSSVRLSVIVLTLLAVTSIIGTVIPQNASPAIYVDRFGEAAYRVLSFLDIFDMYHSWWFQLLLVLLGINLVVCSMDRLPAVLKIIGKTQRLNPENYRRAANGDPLAMAKAPGAVAEDLSARLTSSMGRFTRVDEGEARYLFAEKGRWTRLGVYVVHAGVLLLLVGGLLGSLFGYEGAMNITEGETSGVVRLNGSNAALPLPFELRCDTFSVSFYDTGAPKEYRSDLVVVEGGRDVLSRKVVVNDPLRYKGISFYQASYGMVPPESASFSFTSKASGMSYPAEGTFGEPIDIPEGLGTFTPLHFMNNYRFRNHSIGATVLGLLKKEGGETVRLALPVKSPNFDRMRQGEVVISVANFENRYYTGLQVTKDPGVWLVYAGFLFLIAGCYITFFMSHRGFMVEVLPGPSGSAVTLYGNANKNRLGMEMVIRRLTEKLDRETRTPERQVEK</sequence>
<keyword evidence="5 6" id="KW-0472">Membrane</keyword>
<reference evidence="8 9" key="1">
    <citation type="submission" date="2016-10" db="EMBL/GenBank/DDBJ databases">
        <authorList>
            <person name="de Groot N.N."/>
        </authorList>
    </citation>
    <scope>NUCLEOTIDE SEQUENCE [LARGE SCALE GENOMIC DNA]</scope>
    <source>
        <strain evidence="8 9">AA1</strain>
    </source>
</reference>
<gene>
    <name evidence="8" type="ORF">SAMN05216233_102122</name>
</gene>
<organism evidence="8 9">
    <name type="scientific">Desulfoluna spongiiphila</name>
    <dbReference type="NCBI Taxonomy" id="419481"/>
    <lineage>
        <taxon>Bacteria</taxon>
        <taxon>Pseudomonadati</taxon>
        <taxon>Thermodesulfobacteriota</taxon>
        <taxon>Desulfobacteria</taxon>
        <taxon>Desulfobacterales</taxon>
        <taxon>Desulfolunaceae</taxon>
        <taxon>Desulfoluna</taxon>
    </lineage>
</organism>
<dbReference type="STRING" id="419481.SAMN05216233_102122"/>
<keyword evidence="2 6" id="KW-0812">Transmembrane</keyword>